<dbReference type="Pfam" id="PF00628">
    <property type="entry name" value="PHD"/>
    <property type="match status" value="1"/>
</dbReference>
<comment type="subcellular location">
    <subcellularLocation>
        <location evidence="1">Nucleus</location>
    </subcellularLocation>
</comment>
<feature type="compositionally biased region" description="Basic residues" evidence="7">
    <location>
        <begin position="213"/>
        <end position="223"/>
    </location>
</feature>
<evidence type="ECO:0000256" key="5">
    <source>
        <dbReference type="ARBA" id="ARBA00023242"/>
    </source>
</evidence>
<reference evidence="9" key="1">
    <citation type="submission" date="2019-09" db="EMBL/GenBank/DDBJ databases">
        <title>Draft genome information of white flower Hibiscus syriacus.</title>
        <authorList>
            <person name="Kim Y.-M."/>
        </authorList>
    </citation>
    <scope>NUCLEOTIDE SEQUENCE [LARGE SCALE GENOMIC DNA]</scope>
    <source>
        <strain evidence="9">YM2019G1</strain>
    </source>
</reference>
<dbReference type="InterPro" id="IPR019787">
    <property type="entry name" value="Znf_PHD-finger"/>
</dbReference>
<keyword evidence="3 6" id="KW-0863">Zinc-finger</keyword>
<dbReference type="PRINTS" id="PR00929">
    <property type="entry name" value="ATHOOK"/>
</dbReference>
<evidence type="ECO:0000256" key="3">
    <source>
        <dbReference type="ARBA" id="ARBA00022771"/>
    </source>
</evidence>
<dbReference type="InterPro" id="IPR042163">
    <property type="entry name" value="PHF12"/>
</dbReference>
<dbReference type="GO" id="GO:0006357">
    <property type="term" value="P:regulation of transcription by RNA polymerase II"/>
    <property type="evidence" value="ECO:0007669"/>
    <property type="project" value="TreeGrafter"/>
</dbReference>
<dbReference type="InterPro" id="IPR011011">
    <property type="entry name" value="Znf_FYVE_PHD"/>
</dbReference>
<dbReference type="PANTHER" id="PTHR46309:SF1">
    <property type="entry name" value="PHD FINGER PROTEIN 12"/>
    <property type="match status" value="1"/>
</dbReference>
<gene>
    <name evidence="9" type="ORF">F3Y22_tig00110637pilonHSYRG00370</name>
</gene>
<dbReference type="PROSITE" id="PS50016">
    <property type="entry name" value="ZF_PHD_2"/>
    <property type="match status" value="1"/>
</dbReference>
<dbReference type="InterPro" id="IPR017956">
    <property type="entry name" value="AT_hook_DNA-bd_motif"/>
</dbReference>
<feature type="compositionally biased region" description="Basic residues" evidence="7">
    <location>
        <begin position="295"/>
        <end position="305"/>
    </location>
</feature>
<evidence type="ECO:0000256" key="2">
    <source>
        <dbReference type="ARBA" id="ARBA00022723"/>
    </source>
</evidence>
<dbReference type="SUPFAM" id="SSF57903">
    <property type="entry name" value="FYVE/PHD zinc finger"/>
    <property type="match status" value="1"/>
</dbReference>
<evidence type="ECO:0000313" key="10">
    <source>
        <dbReference type="Proteomes" id="UP000436088"/>
    </source>
</evidence>
<dbReference type="Gene3D" id="3.30.40.10">
    <property type="entry name" value="Zinc/RING finger domain, C3HC4 (zinc finger)"/>
    <property type="match status" value="1"/>
</dbReference>
<proteinExistence type="predicted"/>
<evidence type="ECO:0000256" key="6">
    <source>
        <dbReference type="PROSITE-ProRule" id="PRU00146"/>
    </source>
</evidence>
<dbReference type="InterPro" id="IPR013083">
    <property type="entry name" value="Znf_RING/FYVE/PHD"/>
</dbReference>
<dbReference type="GO" id="GO:0003714">
    <property type="term" value="F:transcription corepressor activity"/>
    <property type="evidence" value="ECO:0007669"/>
    <property type="project" value="InterPro"/>
</dbReference>
<dbReference type="PANTHER" id="PTHR46309">
    <property type="entry name" value="PHD FINGER PROTEIN 12"/>
    <property type="match status" value="1"/>
</dbReference>
<dbReference type="AlphaFoldDB" id="A0A6A2ZY72"/>
<keyword evidence="10" id="KW-1185">Reference proteome</keyword>
<evidence type="ECO:0000259" key="8">
    <source>
        <dbReference type="PROSITE" id="PS50016"/>
    </source>
</evidence>
<feature type="region of interest" description="Disordered" evidence="7">
    <location>
        <begin position="475"/>
        <end position="506"/>
    </location>
</feature>
<dbReference type="CDD" id="cd15539">
    <property type="entry name" value="PHD1_AIRE"/>
    <property type="match status" value="1"/>
</dbReference>
<feature type="domain" description="PHD-type" evidence="8">
    <location>
        <begin position="759"/>
        <end position="804"/>
    </location>
</feature>
<dbReference type="Proteomes" id="UP000436088">
    <property type="component" value="Unassembled WGS sequence"/>
</dbReference>
<evidence type="ECO:0000256" key="7">
    <source>
        <dbReference type="SAM" id="MobiDB-lite"/>
    </source>
</evidence>
<sequence>MEDGLGSSCFLFKPDVSESLLRHDIDKNTGEVKQPVLDLNDEPLGCSLKEVEFDKKEEIEECREDGVVGNMKVDELNDDDGKHKGSVEDKVDSKQASVKKEVKEEGLECKLQFSGRVLRSRSAVKTVSVIEGDKVEHRVVKTEDGNSSEMKTVEVVKEGNDQSHGEVKNAHGKVDELEKRKRGRPPKFQGKNGFEKKTLKRQVGESCPDGQVRKKLKRKRGRPPKVLGNDRYAKKGFTTEPRERGRFDGDVSKESKGNRGRPRKVQENSVFEKKGIKVEAEESDKSNVGDIKMSSHNRGHGRPVKGQRTQGVEKEAGESYDSDVEARKAANHKHESPPKMNIDDGVEMTAVDAEMGEGGHFDCESRMKVMRQRGRPPKVQGNDGSPDKRVELEMEEIDQRKSKLMEGVICRHAKPAKLQGGSKGLKVIDRRKRLGGLRRGRKKLRGNLKFNTAANTSYSEKRLIEKEANLKRSANKDRFDDMEKNESKASLSGDEKGVKKVGDEGELKRSEAKQALRDRIVNMLKAAGWTIDYRPRNKREYNDAVYVNPEGKTHWSVTLAYKVLKNYYESGDSQTCPNGFVFTPIPEEELSILKRIENSDGTIQRENQMSSRNRKLQQTQKRKQYALLVRNSMDGAESDNDGYVLYEGKRTLLSWMIDSGTVPQDANVEYLIQKRTRTHESKSGRITRDGIQCNCCSDVFTIAEFETHVGSKSLRPFQNICLETEVPLLQCLLDAWNKQQHSERKGLHFVDFGGEDPNDDTCGICGDGGDLICCDGCPSTFHQSCLDMEAFPSGNWNCVYCTCKYCGMVGNTHQRGKDDDAVPTVLTCHLCEEKYHEPCIQPMDAFDDDSSSAFFCGKRCKEV</sequence>
<keyword evidence="2" id="KW-0479">Metal-binding</keyword>
<feature type="region of interest" description="Disordered" evidence="7">
    <location>
        <begin position="156"/>
        <end position="343"/>
    </location>
</feature>
<keyword evidence="5" id="KW-0539">Nucleus</keyword>
<evidence type="ECO:0000313" key="9">
    <source>
        <dbReference type="EMBL" id="KAE8696954.1"/>
    </source>
</evidence>
<dbReference type="GO" id="GO:0008270">
    <property type="term" value="F:zinc ion binding"/>
    <property type="evidence" value="ECO:0007669"/>
    <property type="project" value="UniProtKB-KW"/>
</dbReference>
<name>A0A6A2ZY72_HIBSY</name>
<dbReference type="GO" id="GO:0005634">
    <property type="term" value="C:nucleus"/>
    <property type="evidence" value="ECO:0007669"/>
    <property type="project" value="UniProtKB-SubCell"/>
</dbReference>
<evidence type="ECO:0000256" key="4">
    <source>
        <dbReference type="ARBA" id="ARBA00022833"/>
    </source>
</evidence>
<feature type="compositionally biased region" description="Basic and acidic residues" evidence="7">
    <location>
        <begin position="264"/>
        <end position="287"/>
    </location>
</feature>
<evidence type="ECO:0000256" key="1">
    <source>
        <dbReference type="ARBA" id="ARBA00004123"/>
    </source>
</evidence>
<comment type="caution">
    <text evidence="9">The sequence shown here is derived from an EMBL/GenBank/DDBJ whole genome shotgun (WGS) entry which is preliminary data.</text>
</comment>
<dbReference type="InterPro" id="IPR001965">
    <property type="entry name" value="Znf_PHD"/>
</dbReference>
<keyword evidence="4" id="KW-0862">Zinc</keyword>
<dbReference type="Pfam" id="PF16135">
    <property type="entry name" value="TDBD"/>
    <property type="match status" value="1"/>
</dbReference>
<feature type="compositionally biased region" description="Basic and acidic residues" evidence="7">
    <location>
        <begin position="156"/>
        <end position="179"/>
    </location>
</feature>
<dbReference type="SMART" id="SM00249">
    <property type="entry name" value="PHD"/>
    <property type="match status" value="2"/>
</dbReference>
<dbReference type="SMART" id="SM00384">
    <property type="entry name" value="AT_hook"/>
    <property type="match status" value="4"/>
</dbReference>
<organism evidence="9 10">
    <name type="scientific">Hibiscus syriacus</name>
    <name type="common">Rose of Sharon</name>
    <dbReference type="NCBI Taxonomy" id="106335"/>
    <lineage>
        <taxon>Eukaryota</taxon>
        <taxon>Viridiplantae</taxon>
        <taxon>Streptophyta</taxon>
        <taxon>Embryophyta</taxon>
        <taxon>Tracheophyta</taxon>
        <taxon>Spermatophyta</taxon>
        <taxon>Magnoliopsida</taxon>
        <taxon>eudicotyledons</taxon>
        <taxon>Gunneridae</taxon>
        <taxon>Pentapetalae</taxon>
        <taxon>rosids</taxon>
        <taxon>malvids</taxon>
        <taxon>Malvales</taxon>
        <taxon>Malvaceae</taxon>
        <taxon>Malvoideae</taxon>
        <taxon>Hibiscus</taxon>
    </lineage>
</organism>
<feature type="compositionally biased region" description="Basic and acidic residues" evidence="7">
    <location>
        <begin position="240"/>
        <end position="257"/>
    </location>
</feature>
<dbReference type="InterPro" id="IPR054292">
    <property type="entry name" value="DUF7028"/>
</dbReference>
<feature type="compositionally biased region" description="Basic and acidic residues" evidence="7">
    <location>
        <begin position="324"/>
        <end position="337"/>
    </location>
</feature>
<dbReference type="InterPro" id="IPR032308">
    <property type="entry name" value="TDBD"/>
</dbReference>
<dbReference type="GO" id="GO:0003677">
    <property type="term" value="F:DNA binding"/>
    <property type="evidence" value="ECO:0007669"/>
    <property type="project" value="InterPro"/>
</dbReference>
<dbReference type="Pfam" id="PF22970">
    <property type="entry name" value="DUF7028"/>
    <property type="match status" value="1"/>
</dbReference>
<protein>
    <recommendedName>
        <fullName evidence="8">PHD-type domain-containing protein</fullName>
    </recommendedName>
</protein>
<feature type="region of interest" description="Disordered" evidence="7">
    <location>
        <begin position="72"/>
        <end position="97"/>
    </location>
</feature>
<accession>A0A6A2ZY72</accession>
<dbReference type="EMBL" id="VEPZ02001057">
    <property type="protein sequence ID" value="KAE8696954.1"/>
    <property type="molecule type" value="Genomic_DNA"/>
</dbReference>